<accession>A0A9P7Y4R8</accession>
<comment type="caution">
    <text evidence="1">The sequence shown here is derived from an EMBL/GenBank/DDBJ whole genome shotgun (WGS) entry which is preliminary data.</text>
</comment>
<dbReference type="Gene3D" id="1.20.1280.50">
    <property type="match status" value="1"/>
</dbReference>
<dbReference type="CDD" id="cd22159">
    <property type="entry name" value="F-box_AtTIR1-like"/>
    <property type="match status" value="1"/>
</dbReference>
<dbReference type="OrthoDB" id="2429344at2759"/>
<gene>
    <name evidence="1" type="ORF">KI688_000716</name>
</gene>
<dbReference type="SUPFAM" id="SSF81383">
    <property type="entry name" value="F-box domain"/>
    <property type="match status" value="1"/>
</dbReference>
<protein>
    <recommendedName>
        <fullName evidence="3">F-box domain-containing protein</fullName>
    </recommendedName>
</protein>
<evidence type="ECO:0008006" key="3">
    <source>
        <dbReference type="Google" id="ProtNLM"/>
    </source>
</evidence>
<dbReference type="AlphaFoldDB" id="A0A9P7Y4R8"/>
<dbReference type="EMBL" id="JAHRHY010000001">
    <property type="protein sequence ID" value="KAG9072935.1"/>
    <property type="molecule type" value="Genomic_DNA"/>
</dbReference>
<evidence type="ECO:0000313" key="2">
    <source>
        <dbReference type="Proteomes" id="UP000707451"/>
    </source>
</evidence>
<dbReference type="InterPro" id="IPR036047">
    <property type="entry name" value="F-box-like_dom_sf"/>
</dbReference>
<proteinExistence type="predicted"/>
<dbReference type="Proteomes" id="UP000707451">
    <property type="component" value="Unassembled WGS sequence"/>
</dbReference>
<name>A0A9P7Y4R8_9FUNG</name>
<organism evidence="1 2">
    <name type="scientific">Linnemannia hyalina</name>
    <dbReference type="NCBI Taxonomy" id="64524"/>
    <lineage>
        <taxon>Eukaryota</taxon>
        <taxon>Fungi</taxon>
        <taxon>Fungi incertae sedis</taxon>
        <taxon>Mucoromycota</taxon>
        <taxon>Mortierellomycotina</taxon>
        <taxon>Mortierellomycetes</taxon>
        <taxon>Mortierellales</taxon>
        <taxon>Mortierellaceae</taxon>
        <taxon>Linnemannia</taxon>
    </lineage>
</organism>
<evidence type="ECO:0000313" key="1">
    <source>
        <dbReference type="EMBL" id="KAG9072935.1"/>
    </source>
</evidence>
<reference evidence="1" key="1">
    <citation type="submission" date="2021-06" db="EMBL/GenBank/DDBJ databases">
        <title>Genome Sequence of Mortierella hyaline Strain SCG-10, a Cold-Adapted, Nitrate-Reducing Fungus Isolated from Soil in Minnesota, USA.</title>
        <authorList>
            <person name="Aldossari N."/>
        </authorList>
    </citation>
    <scope>NUCLEOTIDE SEQUENCE</scope>
    <source>
        <strain evidence="1">SCG-10</strain>
    </source>
</reference>
<sequence>MNLLWKTFSATAPFSALHSSPRRKSPPNISEILELIFSYLDDCAIRHSVVLVCRQWYLINQNRLAREVVWYQNWDPSRKQRALHMLPGAARFYYCHIAGDVLTGQRIPLDEDLLHALYLLEPKHQQHLRESEGQTRLFPDTDSRYHHLKTEKATATKKSALYMVSFLRDMDVYLGKSTQKSLDAFALPTSLTKLTIRASFLHRAQCDLGSLLLKCPLLEEFYAEGHGMREGSAVVMSFWWPKERRELYPRPFSLRSLVLSNIAFAQPELEVLLGLTPSLKELKLVAMMLFYNKMSFDWTRLFGSLKVNNITLDKAHFSTFGTRMSEVETELLLRDVYPKASLERSLWAIDVTPQLLQGVILQPNTLTTLEVLWKATSLSTFTEERMGSALVVANQLVHQYLCVSPHLVHLTTLKAEVQLEDLDLFHRAGYTNLDRRRNPTPEEINSDNSPLPAAVWGCQGLRTLHIVIHAPIPFHPVHSRILFGYISRVCPVLEDLQISIPQACHDPYVSEQDSPEYYLQVKGGLCLLSRLQRLRRLKIVSDPEYTIKKCEDWDLNWMLPSEFLCTVAREKRHREIASWNEWRRNEYHMEWVRTRVWRPRRNDADDNNHHSSSTTDTPILEQLQDLGLLQDVKDMMCREGPGAYRPMSSLERLSFNYPILLRPEEELKRMFSHSKKKK</sequence>
<keyword evidence="2" id="KW-1185">Reference proteome</keyword>